<sequence length="349" mass="37175">DLEQLRAAIAERAPARGQLGMARQARHLGIAVTVDACWRCALSALLFVAQLEWVPAEARAQEEKAVERLVPGPPGWAPSAIPQALAEHGPTTELASPSASASAAAAWVLAWRTTGAAAIAFGRVPGGPWRSCTRRAMSIWQRWRGSGFPPSAGSRRLRIDEVADVELAAGRPLLRRGPTPTTSTRRGLGSGRRRRCPGLLSAPPWRMHARKKLDRRPLRWDPGHATAPRSWRTLGGCSAPAARLASPRPSSALPLTAGARRGASKGARHVSGLAVWQFAQCNVCRAFCRKRAELETLVGWGNEPGCSLKLPPLQGVAGVEKCAASMRPSSSLCAARRALASARAGSPLR</sequence>
<reference evidence="2" key="1">
    <citation type="submission" date="2023-10" db="EMBL/GenBank/DDBJ databases">
        <authorList>
            <person name="Chen Y."/>
            <person name="Shah S."/>
            <person name="Dougan E. K."/>
            <person name="Thang M."/>
            <person name="Chan C."/>
        </authorList>
    </citation>
    <scope>NUCLEOTIDE SEQUENCE [LARGE SCALE GENOMIC DNA]</scope>
</reference>
<dbReference type="Proteomes" id="UP001189429">
    <property type="component" value="Unassembled WGS sequence"/>
</dbReference>
<feature type="region of interest" description="Disordered" evidence="1">
    <location>
        <begin position="173"/>
        <end position="193"/>
    </location>
</feature>
<evidence type="ECO:0000313" key="3">
    <source>
        <dbReference type="Proteomes" id="UP001189429"/>
    </source>
</evidence>
<dbReference type="EMBL" id="CAUYUJ010017336">
    <property type="protein sequence ID" value="CAK0873904.1"/>
    <property type="molecule type" value="Genomic_DNA"/>
</dbReference>
<gene>
    <name evidence="2" type="ORF">PCOR1329_LOCUS58972</name>
</gene>
<evidence type="ECO:0000313" key="2">
    <source>
        <dbReference type="EMBL" id="CAK0873904.1"/>
    </source>
</evidence>
<comment type="caution">
    <text evidence="2">The sequence shown here is derived from an EMBL/GenBank/DDBJ whole genome shotgun (WGS) entry which is preliminary data.</text>
</comment>
<name>A0ABN9VN78_9DINO</name>
<feature type="non-terminal residue" evidence="2">
    <location>
        <position position="349"/>
    </location>
</feature>
<keyword evidence="3" id="KW-1185">Reference proteome</keyword>
<evidence type="ECO:0000256" key="1">
    <source>
        <dbReference type="SAM" id="MobiDB-lite"/>
    </source>
</evidence>
<protein>
    <submittedName>
        <fullName evidence="2">Uncharacterized protein</fullName>
    </submittedName>
</protein>
<feature type="non-terminal residue" evidence="2">
    <location>
        <position position="1"/>
    </location>
</feature>
<accession>A0ABN9VN78</accession>
<feature type="compositionally biased region" description="Low complexity" evidence="1">
    <location>
        <begin position="173"/>
        <end position="187"/>
    </location>
</feature>
<organism evidence="2 3">
    <name type="scientific">Prorocentrum cordatum</name>
    <dbReference type="NCBI Taxonomy" id="2364126"/>
    <lineage>
        <taxon>Eukaryota</taxon>
        <taxon>Sar</taxon>
        <taxon>Alveolata</taxon>
        <taxon>Dinophyceae</taxon>
        <taxon>Prorocentrales</taxon>
        <taxon>Prorocentraceae</taxon>
        <taxon>Prorocentrum</taxon>
    </lineage>
</organism>
<proteinExistence type="predicted"/>